<accession>A0ABP6CF61</accession>
<evidence type="ECO:0000313" key="2">
    <source>
        <dbReference type="EMBL" id="GAA2609001.1"/>
    </source>
</evidence>
<dbReference type="InterPro" id="IPR050625">
    <property type="entry name" value="ParA/MinD_ATPase"/>
</dbReference>
<keyword evidence="3" id="KW-1185">Reference proteome</keyword>
<reference evidence="3" key="1">
    <citation type="journal article" date="2019" name="Int. J. Syst. Evol. Microbiol.">
        <title>The Global Catalogue of Microorganisms (GCM) 10K type strain sequencing project: providing services to taxonomists for standard genome sequencing and annotation.</title>
        <authorList>
            <consortium name="The Broad Institute Genomics Platform"/>
            <consortium name="The Broad Institute Genome Sequencing Center for Infectious Disease"/>
            <person name="Wu L."/>
            <person name="Ma J."/>
        </authorList>
    </citation>
    <scope>NUCLEOTIDE SEQUENCE [LARGE SCALE GENOMIC DNA]</scope>
    <source>
        <strain evidence="3">JCM 6833</strain>
    </source>
</reference>
<dbReference type="InterPro" id="IPR002586">
    <property type="entry name" value="CobQ/CobB/MinD/ParA_Nub-bd_dom"/>
</dbReference>
<organism evidence="2 3">
    <name type="scientific">Actinomadura fulvescens</name>
    <dbReference type="NCBI Taxonomy" id="46160"/>
    <lineage>
        <taxon>Bacteria</taxon>
        <taxon>Bacillati</taxon>
        <taxon>Actinomycetota</taxon>
        <taxon>Actinomycetes</taxon>
        <taxon>Streptosporangiales</taxon>
        <taxon>Thermomonosporaceae</taxon>
        <taxon>Actinomadura</taxon>
    </lineage>
</organism>
<protein>
    <recommendedName>
        <fullName evidence="1">CobQ/CobB/MinD/ParA nucleotide binding domain-containing protein</fullName>
    </recommendedName>
</protein>
<proteinExistence type="predicted"/>
<gene>
    <name evidence="2" type="ORF">GCM10010411_49060</name>
</gene>
<dbReference type="PANTHER" id="PTHR43384">
    <property type="entry name" value="SEPTUM SITE-DETERMINING PROTEIN MIND HOMOLOG, CHLOROPLASTIC-RELATED"/>
    <property type="match status" value="1"/>
</dbReference>
<feature type="domain" description="CobQ/CobB/MinD/ParA nucleotide binding" evidence="1">
    <location>
        <begin position="104"/>
        <end position="165"/>
    </location>
</feature>
<sequence>MAGLWEGFVTQFGRSVSGSADATVPLSLPSVEEAKGEAAPGVGDALTPDRLLPGRRAVPEQGWRRTVHRLSGGLVHPRESAAEGRRRELLARVRTPVASGHHRVAVLSLKGGVGKTTTAVGLGSALAVVRGDRVIAVDANPDHGTLAEKVRPETAASVRDLLAMAHRTPRYADVRACTSQSVSSRLEVLASARDPEVSEAFADEDYRAVVRLLENHYSICITDCGTGLLHSAMGAVLELTDQIVLVTIPSVAAARSASATLDWLEAHGRGRLARSATVALCSIRPGGTQIDVHALRSHFERRCRAVVAVPFDAHLAEDAEIDLDLMGAGTREAFLRLAATVGDGFE</sequence>
<dbReference type="Gene3D" id="3.40.50.300">
    <property type="entry name" value="P-loop containing nucleotide triphosphate hydrolases"/>
    <property type="match status" value="1"/>
</dbReference>
<evidence type="ECO:0000259" key="1">
    <source>
        <dbReference type="Pfam" id="PF01656"/>
    </source>
</evidence>
<dbReference type="EMBL" id="BAAATD010000006">
    <property type="protein sequence ID" value="GAA2609001.1"/>
    <property type="molecule type" value="Genomic_DNA"/>
</dbReference>
<dbReference type="SUPFAM" id="SSF52540">
    <property type="entry name" value="P-loop containing nucleoside triphosphate hydrolases"/>
    <property type="match status" value="1"/>
</dbReference>
<dbReference type="PANTHER" id="PTHR43384:SF14">
    <property type="entry name" value="ESX-1 SECRETION-ASSOCIATED PROTEIN ESPI"/>
    <property type="match status" value="1"/>
</dbReference>
<dbReference type="Proteomes" id="UP001501509">
    <property type="component" value="Unassembled WGS sequence"/>
</dbReference>
<evidence type="ECO:0000313" key="3">
    <source>
        <dbReference type="Proteomes" id="UP001501509"/>
    </source>
</evidence>
<dbReference type="Pfam" id="PF01656">
    <property type="entry name" value="CbiA"/>
    <property type="match status" value="1"/>
</dbReference>
<comment type="caution">
    <text evidence="2">The sequence shown here is derived from an EMBL/GenBank/DDBJ whole genome shotgun (WGS) entry which is preliminary data.</text>
</comment>
<dbReference type="InterPro" id="IPR027417">
    <property type="entry name" value="P-loop_NTPase"/>
</dbReference>
<name>A0ABP6CF61_9ACTN</name>